<evidence type="ECO:0000313" key="1">
    <source>
        <dbReference type="EMBL" id="MBB5105647.1"/>
    </source>
</evidence>
<reference evidence="1 2" key="1">
    <citation type="submission" date="2020-08" db="EMBL/GenBank/DDBJ databases">
        <title>Genomic Encyclopedia of Type Strains, Phase III (KMG-III): the genomes of soil and plant-associated and newly described type strains.</title>
        <authorList>
            <person name="Whitman W."/>
        </authorList>
    </citation>
    <scope>NUCLEOTIDE SEQUENCE [LARGE SCALE GENOMIC DNA]</scope>
    <source>
        <strain evidence="1 2">CECT 3146</strain>
    </source>
</reference>
<dbReference type="Proteomes" id="UP000549009">
    <property type="component" value="Unassembled WGS sequence"/>
</dbReference>
<sequence>MMAPARSSDMPFLPGMDTTLLRFDAEALWRGFSLPARGRRKAGYVFGLLTSGGKAVSKQDLVRAPGGGCAERSLGPAPACRGQEEYVDERTRLGRKEAPGPPSGVARGALCVLVPEGTGARDAERGRATGAGIDCVSIGKSALGGVVDKS</sequence>
<gene>
    <name evidence="1" type="ORF">FHS40_004742</name>
</gene>
<comment type="caution">
    <text evidence="1">The sequence shown here is derived from an EMBL/GenBank/DDBJ whole genome shotgun (WGS) entry which is preliminary data.</text>
</comment>
<dbReference type="EMBL" id="JACHJD010000007">
    <property type="protein sequence ID" value="MBB5105647.1"/>
    <property type="molecule type" value="Genomic_DNA"/>
</dbReference>
<accession>A0A7W8AW68</accession>
<keyword evidence="2" id="KW-1185">Reference proteome</keyword>
<proteinExistence type="predicted"/>
<name>A0A7W8AW68_STRST</name>
<protein>
    <submittedName>
        <fullName evidence="1">Uncharacterized protein</fullName>
    </submittedName>
</protein>
<dbReference type="AlphaFoldDB" id="A0A7W8AW68"/>
<organism evidence="1 2">
    <name type="scientific">Streptomyces spectabilis</name>
    <dbReference type="NCBI Taxonomy" id="68270"/>
    <lineage>
        <taxon>Bacteria</taxon>
        <taxon>Bacillati</taxon>
        <taxon>Actinomycetota</taxon>
        <taxon>Actinomycetes</taxon>
        <taxon>Kitasatosporales</taxon>
        <taxon>Streptomycetaceae</taxon>
        <taxon>Streptomyces</taxon>
    </lineage>
</organism>
<evidence type="ECO:0000313" key="2">
    <source>
        <dbReference type="Proteomes" id="UP000549009"/>
    </source>
</evidence>